<dbReference type="InParanoid" id="A0A1Q3B9A9"/>
<dbReference type="InterPro" id="IPR025886">
    <property type="entry name" value="PP2-like"/>
</dbReference>
<dbReference type="OrthoDB" id="533833at2759"/>
<dbReference type="PANTHER" id="PTHR48478:SF1">
    <property type="entry name" value="LECTIN-LIKE"/>
    <property type="match status" value="1"/>
</dbReference>
<dbReference type="InterPro" id="IPR052147">
    <property type="entry name" value="PP2-like/Lectin"/>
</dbReference>
<protein>
    <submittedName>
        <fullName evidence="2">PP2 domain-containing protein</fullName>
    </submittedName>
</protein>
<dbReference type="EMBL" id="BDDD01000342">
    <property type="protein sequence ID" value="GAV64363.1"/>
    <property type="molecule type" value="Genomic_DNA"/>
</dbReference>
<accession>A0A1Q3B9A9</accession>
<dbReference type="GO" id="GO:0030246">
    <property type="term" value="F:carbohydrate binding"/>
    <property type="evidence" value="ECO:0007669"/>
    <property type="project" value="InterPro"/>
</dbReference>
<proteinExistence type="predicted"/>
<feature type="compositionally biased region" description="Polar residues" evidence="1">
    <location>
        <begin position="1"/>
        <end position="14"/>
    </location>
</feature>
<keyword evidence="3" id="KW-1185">Reference proteome</keyword>
<dbReference type="STRING" id="3775.A0A1Q3B9A9"/>
<evidence type="ECO:0000313" key="2">
    <source>
        <dbReference type="EMBL" id="GAV64363.1"/>
    </source>
</evidence>
<organism evidence="2 3">
    <name type="scientific">Cephalotus follicularis</name>
    <name type="common">Albany pitcher plant</name>
    <dbReference type="NCBI Taxonomy" id="3775"/>
    <lineage>
        <taxon>Eukaryota</taxon>
        <taxon>Viridiplantae</taxon>
        <taxon>Streptophyta</taxon>
        <taxon>Embryophyta</taxon>
        <taxon>Tracheophyta</taxon>
        <taxon>Spermatophyta</taxon>
        <taxon>Magnoliopsida</taxon>
        <taxon>eudicotyledons</taxon>
        <taxon>Gunneridae</taxon>
        <taxon>Pentapetalae</taxon>
        <taxon>rosids</taxon>
        <taxon>fabids</taxon>
        <taxon>Oxalidales</taxon>
        <taxon>Cephalotaceae</taxon>
        <taxon>Cephalotus</taxon>
    </lineage>
</organism>
<dbReference type="PANTHER" id="PTHR48478">
    <property type="entry name" value="LECTIN-LIKE"/>
    <property type="match status" value="1"/>
</dbReference>
<dbReference type="AlphaFoldDB" id="A0A1Q3B9A9"/>
<evidence type="ECO:0000256" key="1">
    <source>
        <dbReference type="SAM" id="MobiDB-lite"/>
    </source>
</evidence>
<dbReference type="Pfam" id="PF14299">
    <property type="entry name" value="PP2"/>
    <property type="match status" value="1"/>
</dbReference>
<dbReference type="FunCoup" id="A0A1Q3B9A9">
    <property type="interactions" value="1008"/>
</dbReference>
<comment type="caution">
    <text evidence="2">The sequence shown here is derived from an EMBL/GenBank/DDBJ whole genome shotgun (WGS) entry which is preliminary data.</text>
</comment>
<sequence>MGAQWSQDQASQSKPSEDPRHNESQNMNTKANAVDNTEVKTCDAKAKVVENTEAAQLYDTKVKSVEKTAEVKLPHNYEAIIKDADSPIDKEKLYDQLCAGVFLNQNRKKYWVEKKFNKNCFMLFARDLLITWSENNRFWHWCSLKESSDVVVDVAELENVCWLEVHGKMETTKLSPETMYEVAFVIMMKDPAYGWEVPVNLRLTLPNGNKQEHKESLMIKPRGQWVEIPVGQFKTSSENVGEIEFSLYEYEGGKWKKGLAIKGVFIRPKN</sequence>
<gene>
    <name evidence="2" type="ORF">CFOL_v3_07881</name>
</gene>
<reference evidence="3" key="1">
    <citation type="submission" date="2016-04" db="EMBL/GenBank/DDBJ databases">
        <title>Cephalotus genome sequencing.</title>
        <authorList>
            <person name="Fukushima K."/>
            <person name="Hasebe M."/>
            <person name="Fang X."/>
        </authorList>
    </citation>
    <scope>NUCLEOTIDE SEQUENCE [LARGE SCALE GENOMIC DNA]</scope>
    <source>
        <strain evidence="3">cv. St1</strain>
    </source>
</reference>
<name>A0A1Q3B9A9_CEPFO</name>
<feature type="region of interest" description="Disordered" evidence="1">
    <location>
        <begin position="1"/>
        <end position="36"/>
    </location>
</feature>
<dbReference type="Proteomes" id="UP000187406">
    <property type="component" value="Unassembled WGS sequence"/>
</dbReference>
<evidence type="ECO:0000313" key="3">
    <source>
        <dbReference type="Proteomes" id="UP000187406"/>
    </source>
</evidence>
<feature type="compositionally biased region" description="Polar residues" evidence="1">
    <location>
        <begin position="24"/>
        <end position="35"/>
    </location>
</feature>